<keyword evidence="1" id="KW-0175">Coiled coil</keyword>
<dbReference type="AlphaFoldDB" id="A0AAN9KEI9"/>
<sequence length="66" mass="7685">MDTKEKDLCNRLACFEKEKRDLEEEINVQKALIECLTQRKDLVARGYSKNKGTAQVNHKTWQLCGD</sequence>
<reference evidence="2 3" key="1">
    <citation type="submission" date="2024-01" db="EMBL/GenBank/DDBJ databases">
        <title>The genomes of 5 underutilized Papilionoideae crops provide insights into root nodulation and disease resistanc.</title>
        <authorList>
            <person name="Jiang F."/>
        </authorList>
    </citation>
    <scope>NUCLEOTIDE SEQUENCE [LARGE SCALE GENOMIC DNA]</scope>
    <source>
        <strain evidence="2">LVBAO_FW01</strain>
        <tissue evidence="2">Leaves</tissue>
    </source>
</reference>
<feature type="coiled-coil region" evidence="1">
    <location>
        <begin position="5"/>
        <end position="39"/>
    </location>
</feature>
<comment type="caution">
    <text evidence="2">The sequence shown here is derived from an EMBL/GenBank/DDBJ whole genome shotgun (WGS) entry which is preliminary data.</text>
</comment>
<keyword evidence="3" id="KW-1185">Reference proteome</keyword>
<protein>
    <submittedName>
        <fullName evidence="2">Uncharacterized protein</fullName>
    </submittedName>
</protein>
<name>A0AAN9KEI9_CANGL</name>
<proteinExistence type="predicted"/>
<evidence type="ECO:0000313" key="2">
    <source>
        <dbReference type="EMBL" id="KAK7314803.1"/>
    </source>
</evidence>
<evidence type="ECO:0000256" key="1">
    <source>
        <dbReference type="SAM" id="Coils"/>
    </source>
</evidence>
<evidence type="ECO:0000313" key="3">
    <source>
        <dbReference type="Proteomes" id="UP001367508"/>
    </source>
</evidence>
<dbReference type="Proteomes" id="UP001367508">
    <property type="component" value="Unassembled WGS sequence"/>
</dbReference>
<dbReference type="EMBL" id="JAYMYQ010000008">
    <property type="protein sequence ID" value="KAK7314803.1"/>
    <property type="molecule type" value="Genomic_DNA"/>
</dbReference>
<accession>A0AAN9KEI9</accession>
<gene>
    <name evidence="2" type="ORF">VNO77_33331</name>
</gene>
<organism evidence="2 3">
    <name type="scientific">Canavalia gladiata</name>
    <name type="common">Sword bean</name>
    <name type="synonym">Dolichos gladiatus</name>
    <dbReference type="NCBI Taxonomy" id="3824"/>
    <lineage>
        <taxon>Eukaryota</taxon>
        <taxon>Viridiplantae</taxon>
        <taxon>Streptophyta</taxon>
        <taxon>Embryophyta</taxon>
        <taxon>Tracheophyta</taxon>
        <taxon>Spermatophyta</taxon>
        <taxon>Magnoliopsida</taxon>
        <taxon>eudicotyledons</taxon>
        <taxon>Gunneridae</taxon>
        <taxon>Pentapetalae</taxon>
        <taxon>rosids</taxon>
        <taxon>fabids</taxon>
        <taxon>Fabales</taxon>
        <taxon>Fabaceae</taxon>
        <taxon>Papilionoideae</taxon>
        <taxon>50 kb inversion clade</taxon>
        <taxon>NPAAA clade</taxon>
        <taxon>indigoferoid/millettioid clade</taxon>
        <taxon>Phaseoleae</taxon>
        <taxon>Canavalia</taxon>
    </lineage>
</organism>